<organism evidence="1 2">
    <name type="scientific">Streptomyces spiralis</name>
    <dbReference type="NCBI Taxonomy" id="66376"/>
    <lineage>
        <taxon>Bacteria</taxon>
        <taxon>Bacillati</taxon>
        <taxon>Actinomycetota</taxon>
        <taxon>Actinomycetes</taxon>
        <taxon>Kitasatosporales</taxon>
        <taxon>Streptomycetaceae</taxon>
        <taxon>Streptomyces</taxon>
    </lineage>
</organism>
<proteinExistence type="predicted"/>
<gene>
    <name evidence="1" type="ORF">GCM10014715_64320</name>
</gene>
<sequence>MKGPTAASRSLFTSTAQCREQGAEGGALHGVGPEGEPVLRARAADLESLDFARPALPQGLGDAGDEVVADLDEPCPLRRVRSQE</sequence>
<dbReference type="AlphaFoldDB" id="A0A919ACJ1"/>
<comment type="caution">
    <text evidence="1">The sequence shown here is derived from an EMBL/GenBank/DDBJ whole genome shotgun (WGS) entry which is preliminary data.</text>
</comment>
<evidence type="ECO:0000313" key="2">
    <source>
        <dbReference type="Proteomes" id="UP000641386"/>
    </source>
</evidence>
<keyword evidence="2" id="KW-1185">Reference proteome</keyword>
<dbReference type="EMBL" id="BNBC01000038">
    <property type="protein sequence ID" value="GHE99238.1"/>
    <property type="molecule type" value="Genomic_DNA"/>
</dbReference>
<dbReference type="Proteomes" id="UP000641386">
    <property type="component" value="Unassembled WGS sequence"/>
</dbReference>
<reference evidence="1" key="2">
    <citation type="submission" date="2020-09" db="EMBL/GenBank/DDBJ databases">
        <authorList>
            <person name="Sun Q."/>
            <person name="Ohkuma M."/>
        </authorList>
    </citation>
    <scope>NUCLEOTIDE SEQUENCE</scope>
    <source>
        <strain evidence="1">JCM 3302</strain>
    </source>
</reference>
<evidence type="ECO:0000313" key="1">
    <source>
        <dbReference type="EMBL" id="GHE99238.1"/>
    </source>
</evidence>
<name>A0A919ACJ1_9ACTN</name>
<accession>A0A919ACJ1</accession>
<reference evidence="1" key="1">
    <citation type="journal article" date="2014" name="Int. J. Syst. Evol. Microbiol.">
        <title>Complete genome sequence of Corynebacterium casei LMG S-19264T (=DSM 44701T), isolated from a smear-ripened cheese.</title>
        <authorList>
            <consortium name="US DOE Joint Genome Institute (JGI-PGF)"/>
            <person name="Walter F."/>
            <person name="Albersmeier A."/>
            <person name="Kalinowski J."/>
            <person name="Ruckert C."/>
        </authorList>
    </citation>
    <scope>NUCLEOTIDE SEQUENCE</scope>
    <source>
        <strain evidence="1">JCM 3302</strain>
    </source>
</reference>
<protein>
    <submittedName>
        <fullName evidence="1">Uncharacterized protein</fullName>
    </submittedName>
</protein>